<feature type="compositionally biased region" description="Polar residues" evidence="1">
    <location>
        <begin position="321"/>
        <end position="339"/>
    </location>
</feature>
<feature type="region of interest" description="Disordered" evidence="1">
    <location>
        <begin position="179"/>
        <end position="201"/>
    </location>
</feature>
<evidence type="ECO:0000259" key="2">
    <source>
        <dbReference type="Pfam" id="PF23547"/>
    </source>
</evidence>
<evidence type="ECO:0000313" key="5">
    <source>
        <dbReference type="Proteomes" id="UP000015105"/>
    </source>
</evidence>
<organism evidence="4 5">
    <name type="scientific">Aegilops tauschii subsp. strangulata</name>
    <name type="common">Goatgrass</name>
    <dbReference type="NCBI Taxonomy" id="200361"/>
    <lineage>
        <taxon>Eukaryota</taxon>
        <taxon>Viridiplantae</taxon>
        <taxon>Streptophyta</taxon>
        <taxon>Embryophyta</taxon>
        <taxon>Tracheophyta</taxon>
        <taxon>Spermatophyta</taxon>
        <taxon>Magnoliopsida</taxon>
        <taxon>Liliopsida</taxon>
        <taxon>Poales</taxon>
        <taxon>Poaceae</taxon>
        <taxon>BOP clade</taxon>
        <taxon>Pooideae</taxon>
        <taxon>Triticodae</taxon>
        <taxon>Triticeae</taxon>
        <taxon>Triticinae</taxon>
        <taxon>Aegilops</taxon>
    </lineage>
</organism>
<feature type="domain" description="FORGETTER1 second zinc ribbon" evidence="3">
    <location>
        <begin position="92"/>
        <end position="125"/>
    </location>
</feature>
<feature type="compositionally biased region" description="Basic and acidic residues" evidence="1">
    <location>
        <begin position="179"/>
        <end position="194"/>
    </location>
</feature>
<reference evidence="4" key="3">
    <citation type="journal article" date="2017" name="Nature">
        <title>Genome sequence of the progenitor of the wheat D genome Aegilops tauschii.</title>
        <authorList>
            <person name="Luo M.C."/>
            <person name="Gu Y.Q."/>
            <person name="Puiu D."/>
            <person name="Wang H."/>
            <person name="Twardziok S.O."/>
            <person name="Deal K.R."/>
            <person name="Huo N."/>
            <person name="Zhu T."/>
            <person name="Wang L."/>
            <person name="Wang Y."/>
            <person name="McGuire P.E."/>
            <person name="Liu S."/>
            <person name="Long H."/>
            <person name="Ramasamy R.K."/>
            <person name="Rodriguez J.C."/>
            <person name="Van S.L."/>
            <person name="Yuan L."/>
            <person name="Wang Z."/>
            <person name="Xia Z."/>
            <person name="Xiao L."/>
            <person name="Anderson O.D."/>
            <person name="Ouyang S."/>
            <person name="Liang Y."/>
            <person name="Zimin A.V."/>
            <person name="Pertea G."/>
            <person name="Qi P."/>
            <person name="Bennetzen J.L."/>
            <person name="Dai X."/>
            <person name="Dawson M.W."/>
            <person name="Muller H.G."/>
            <person name="Kugler K."/>
            <person name="Rivarola-Duarte L."/>
            <person name="Spannagl M."/>
            <person name="Mayer K.F.X."/>
            <person name="Lu F.H."/>
            <person name="Bevan M.W."/>
            <person name="Leroy P."/>
            <person name="Li P."/>
            <person name="You F.M."/>
            <person name="Sun Q."/>
            <person name="Liu Z."/>
            <person name="Lyons E."/>
            <person name="Wicker T."/>
            <person name="Salzberg S.L."/>
            <person name="Devos K.M."/>
            <person name="Dvorak J."/>
        </authorList>
    </citation>
    <scope>NUCLEOTIDE SEQUENCE [LARGE SCALE GENOMIC DNA]</scope>
    <source>
        <strain evidence="4">cv. AL8/78</strain>
    </source>
</reference>
<dbReference type="Pfam" id="PF23547">
    <property type="entry name" value="Zn_ribbon_FGT1_1"/>
    <property type="match status" value="1"/>
</dbReference>
<reference evidence="4" key="4">
    <citation type="submission" date="2019-03" db="UniProtKB">
        <authorList>
            <consortium name="EnsemblPlants"/>
        </authorList>
    </citation>
    <scope>IDENTIFICATION</scope>
</reference>
<feature type="domain" description="FORGETTER1 first zinc ribbon" evidence="2">
    <location>
        <begin position="34"/>
        <end position="68"/>
    </location>
</feature>
<dbReference type="Pfam" id="PF23548">
    <property type="entry name" value="Zn_ribbon_FGT1_2"/>
    <property type="match status" value="1"/>
</dbReference>
<feature type="compositionally biased region" description="Polar residues" evidence="1">
    <location>
        <begin position="379"/>
        <end position="399"/>
    </location>
</feature>
<reference evidence="4" key="5">
    <citation type="journal article" date="2021" name="G3 (Bethesda)">
        <title>Aegilops tauschii genome assembly Aet v5.0 features greater sequence contiguity and improved annotation.</title>
        <authorList>
            <person name="Wang L."/>
            <person name="Zhu T."/>
            <person name="Rodriguez J.C."/>
            <person name="Deal K.R."/>
            <person name="Dubcovsky J."/>
            <person name="McGuire P.E."/>
            <person name="Lux T."/>
            <person name="Spannagl M."/>
            <person name="Mayer K.F.X."/>
            <person name="Baldrich P."/>
            <person name="Meyers B.C."/>
            <person name="Huo N."/>
            <person name="Gu Y.Q."/>
            <person name="Zhou H."/>
            <person name="Devos K.M."/>
            <person name="Bennetzen J.L."/>
            <person name="Unver T."/>
            <person name="Budak H."/>
            <person name="Gulick P.J."/>
            <person name="Galiba G."/>
            <person name="Kalapos B."/>
            <person name="Nelson D.R."/>
            <person name="Li P."/>
            <person name="You F.M."/>
            <person name="Luo M.C."/>
            <person name="Dvorak J."/>
        </authorList>
    </citation>
    <scope>NUCLEOTIDE SEQUENCE [LARGE SCALE GENOMIC DNA]</scope>
    <source>
        <strain evidence="4">cv. AL8/78</strain>
    </source>
</reference>
<feature type="region of interest" description="Disordered" evidence="1">
    <location>
        <begin position="318"/>
        <end position="399"/>
    </location>
</feature>
<dbReference type="PANTHER" id="PTHR33411">
    <property type="entry name" value="OS08G0392500 PROTEIN"/>
    <property type="match status" value="1"/>
</dbReference>
<feature type="region of interest" description="Disordered" evidence="1">
    <location>
        <begin position="471"/>
        <end position="503"/>
    </location>
</feature>
<feature type="region of interest" description="Disordered" evidence="1">
    <location>
        <begin position="228"/>
        <end position="247"/>
    </location>
</feature>
<feature type="region of interest" description="Disordered" evidence="1">
    <location>
        <begin position="752"/>
        <end position="792"/>
    </location>
</feature>
<evidence type="ECO:0000259" key="3">
    <source>
        <dbReference type="Pfam" id="PF23548"/>
    </source>
</evidence>
<feature type="compositionally biased region" description="Basic residues" evidence="1">
    <location>
        <begin position="1"/>
        <end position="15"/>
    </location>
</feature>
<name>A0A453S0W3_AEGTS</name>
<keyword evidence="5" id="KW-1185">Reference proteome</keyword>
<reference evidence="5" key="1">
    <citation type="journal article" date="2014" name="Science">
        <title>Ancient hybridizations among the ancestral genomes of bread wheat.</title>
        <authorList>
            <consortium name="International Wheat Genome Sequencing Consortium,"/>
            <person name="Marcussen T."/>
            <person name="Sandve S.R."/>
            <person name="Heier L."/>
            <person name="Spannagl M."/>
            <person name="Pfeifer M."/>
            <person name="Jakobsen K.S."/>
            <person name="Wulff B.B."/>
            <person name="Steuernagel B."/>
            <person name="Mayer K.F."/>
            <person name="Olsen O.A."/>
        </authorList>
    </citation>
    <scope>NUCLEOTIDE SEQUENCE [LARGE SCALE GENOMIC DNA]</scope>
    <source>
        <strain evidence="5">cv. AL8/78</strain>
    </source>
</reference>
<accession>A0A453S0W3</accession>
<dbReference type="InterPro" id="IPR057025">
    <property type="entry name" value="Znr_FGT1_2"/>
</dbReference>
<dbReference type="STRING" id="200361.A0A453S0W3"/>
<reference evidence="5" key="2">
    <citation type="journal article" date="2017" name="Nat. Plants">
        <title>The Aegilops tauschii genome reveals multiple impacts of transposons.</title>
        <authorList>
            <person name="Zhao G."/>
            <person name="Zou C."/>
            <person name="Li K."/>
            <person name="Wang K."/>
            <person name="Li T."/>
            <person name="Gao L."/>
            <person name="Zhang X."/>
            <person name="Wang H."/>
            <person name="Yang Z."/>
            <person name="Liu X."/>
            <person name="Jiang W."/>
            <person name="Mao L."/>
            <person name="Kong X."/>
            <person name="Jiao Y."/>
            <person name="Jia J."/>
        </authorList>
    </citation>
    <scope>NUCLEOTIDE SEQUENCE [LARGE SCALE GENOMIC DNA]</scope>
    <source>
        <strain evidence="5">cv. AL8/78</strain>
    </source>
</reference>
<dbReference type="EnsemblPlants" id="AET7Gv20778500.2">
    <property type="protein sequence ID" value="AET7Gv20778500.2"/>
    <property type="gene ID" value="AET7Gv20778500"/>
</dbReference>
<dbReference type="InterPro" id="IPR057024">
    <property type="entry name" value="Znr_FGT1_1"/>
</dbReference>
<proteinExistence type="predicted"/>
<feature type="region of interest" description="Disordered" evidence="1">
    <location>
        <begin position="983"/>
        <end position="1034"/>
    </location>
</feature>
<evidence type="ECO:0000256" key="1">
    <source>
        <dbReference type="SAM" id="MobiDB-lite"/>
    </source>
</evidence>
<feature type="compositionally biased region" description="Low complexity" evidence="1">
    <location>
        <begin position="568"/>
        <end position="588"/>
    </location>
</feature>
<dbReference type="Proteomes" id="UP000015105">
    <property type="component" value="Chromosome 7D"/>
</dbReference>
<sequence>PTTPSKIRKPKRVRKPQNLSPLTPEVPMTAPEILEVRCAGCGETLEVEQGMTEFACPGCAMPQALPPELMPHPPPRPRRALPLHHGGGARDQMPCGGCGAVLAVPRGLRRITCPLCASDLVVDGDPLRLHQAGVQVISPAAVASIAPTSLRRSEEEPRSQAIHVGQVQVGRYNKPIHFEQEREPSFDRSVHEESTNSPRSNPKIAVHVRCAEDAPVDQLFHRDESHIKLPNGTVPRHGFKKKGDLSASPGSICAERIVLDHPSKVSNALRSQGGPSIHSFHTEEVHGQHQSNIIGNHENQKARHASVASIVEQEIVKPPSHTASGKQVHTESHGNTTVRNQKRQRSSWTTGGKRKKKHMGSGKELHPKCNKYSAAQPEYTPNSNTVQEPVSSPDENQFNPADVDRIIANLYPTSLSQKQAPRAGSHELDNIDATLPPVSRDHGISPVNNVSRCHCQCSADAMGALANRSFNSEQEHEIPQGSSNGICPHGKNGAQGQQVQDDSHPVQVEVECHHNKAAGQHKSVAKGRVHSPNERDYIENRSRTGILQQVAVATACCHPTPSPRLTATRLPSTTVTSVTRSSVHRSPPYCEPPETIHSQDAHAPGIGYMKSKVRKGRGPAKLTEPRRVADRPMLTPTNVDTWDIDPPCPKVASTITLLLKQWHPGSTYVMACQQTNEVHPEQLVLHFHQYHSDRRAIILDEFLRRYKWASGREAECLKLFNRRTTRQFTGLLCDEKRKARVKLFASRKVKGASDATKSNGQSNLDDKGASKKSKLPRRDPAGVGHEDDDPLQWKQFPPEWMLPKWWEMLCEHWASEENLQFSALMRKNRFTGGSARHTAGSRSITMHRKLMMIENGGKPVSEVELFNKTHKHGGGKGEFVTEKARRTVEAFQRRLEEAGDTELDPHVVWSEEVGGRHRGRYYGLPGIIDKARIGHLSKSIPSSPGRKRRQLFTQDQVQEMINHATRQMNETWENRFQSLEKSMRGMVSADISQHASAAGPGAEDDEASHEHTWDSTDDGTYQSAEDDSGGHSGD</sequence>
<dbReference type="InterPro" id="IPR004252">
    <property type="entry name" value="Probable_transposase_24"/>
</dbReference>
<dbReference type="Gramene" id="AET7Gv20778500.2">
    <property type="protein sequence ID" value="AET7Gv20778500.2"/>
    <property type="gene ID" value="AET7Gv20778500"/>
</dbReference>
<protein>
    <submittedName>
        <fullName evidence="4">Uncharacterized protein</fullName>
    </submittedName>
</protein>
<evidence type="ECO:0000313" key="4">
    <source>
        <dbReference type="EnsemblPlants" id="AET7Gv20778500.2"/>
    </source>
</evidence>
<feature type="region of interest" description="Disordered" evidence="1">
    <location>
        <begin position="563"/>
        <end position="602"/>
    </location>
</feature>
<dbReference type="Pfam" id="PF03004">
    <property type="entry name" value="Transposase_24"/>
    <property type="match status" value="1"/>
</dbReference>
<feature type="region of interest" description="Disordered" evidence="1">
    <location>
        <begin position="1"/>
        <end position="26"/>
    </location>
</feature>
<dbReference type="PANTHER" id="PTHR33411:SF15">
    <property type="match status" value="1"/>
</dbReference>
<dbReference type="AlphaFoldDB" id="A0A453S0W3"/>